<keyword evidence="2" id="KW-0812">Transmembrane</keyword>
<feature type="compositionally biased region" description="Low complexity" evidence="1">
    <location>
        <begin position="262"/>
        <end position="279"/>
    </location>
</feature>
<dbReference type="Proteomes" id="UP000703661">
    <property type="component" value="Unassembled WGS sequence"/>
</dbReference>
<reference evidence="3" key="1">
    <citation type="journal article" date="2020" name="Fungal Divers.">
        <title>Resolving the Mortierellaceae phylogeny through synthesis of multi-gene phylogenetics and phylogenomics.</title>
        <authorList>
            <person name="Vandepol N."/>
            <person name="Liber J."/>
            <person name="Desiro A."/>
            <person name="Na H."/>
            <person name="Kennedy M."/>
            <person name="Barry K."/>
            <person name="Grigoriev I.V."/>
            <person name="Miller A.N."/>
            <person name="O'Donnell K."/>
            <person name="Stajich J.E."/>
            <person name="Bonito G."/>
        </authorList>
    </citation>
    <scope>NUCLEOTIDE SEQUENCE</scope>
    <source>
        <strain evidence="3">NRRL 2769</strain>
    </source>
</reference>
<evidence type="ECO:0000256" key="1">
    <source>
        <dbReference type="SAM" id="MobiDB-lite"/>
    </source>
</evidence>
<evidence type="ECO:0000256" key="2">
    <source>
        <dbReference type="SAM" id="Phobius"/>
    </source>
</evidence>
<feature type="transmembrane region" description="Helical" evidence="2">
    <location>
        <begin position="36"/>
        <end position="56"/>
    </location>
</feature>
<feature type="compositionally biased region" description="Polar residues" evidence="1">
    <location>
        <begin position="280"/>
        <end position="297"/>
    </location>
</feature>
<feature type="compositionally biased region" description="Polar residues" evidence="1">
    <location>
        <begin position="212"/>
        <end position="231"/>
    </location>
</feature>
<gene>
    <name evidence="3" type="ORF">BGZ80_002004</name>
</gene>
<dbReference type="AlphaFoldDB" id="A0A9P6MR16"/>
<keyword evidence="2" id="KW-0472">Membrane</keyword>
<keyword evidence="4" id="KW-1185">Reference proteome</keyword>
<name>A0A9P6MR16_9FUNG</name>
<protein>
    <submittedName>
        <fullName evidence="3">Uncharacterized protein</fullName>
    </submittedName>
</protein>
<feature type="region of interest" description="Disordered" evidence="1">
    <location>
        <begin position="163"/>
        <end position="182"/>
    </location>
</feature>
<feature type="region of interest" description="Disordered" evidence="1">
    <location>
        <begin position="1"/>
        <end position="32"/>
    </location>
</feature>
<comment type="caution">
    <text evidence="3">The sequence shown here is derived from an EMBL/GenBank/DDBJ whole genome shotgun (WGS) entry which is preliminary data.</text>
</comment>
<dbReference type="EMBL" id="JAAAID010001481">
    <property type="protein sequence ID" value="KAG0009844.1"/>
    <property type="molecule type" value="Genomic_DNA"/>
</dbReference>
<keyword evidence="2" id="KW-1133">Transmembrane helix</keyword>
<sequence>MLTSTYTSTTSTTLLPTQASTNNNPTPSSSSSNKGMIIGVSCGVAVLVLLACCVVLRRNITSASSIGLKHGESQYSLGHPSDSGSTAAYGGPNSYALYREKTLKRQQSVREFHETVAAMAAAQEAIIQHGLEKTRPKEVPPFTCFSDARDGFVDTVEAMELGRRPSRKSTQSATSEKVLARDMVPVADTPNILHTSWRESDMALDYRHPDNNGKSLSLTATRVGGSENNESNSKHATRKEEQQSRPLGRSARYPWAQPGHAPPLSASASSPALVSAPIPRQTNLSRNTSVRTTKSGNSGHGRFYYNTGSTDDFYQQKQLPQRPRPTLKSEPISFASSIPKSPPAIPMRSPTRREQELARVDLEGYHAHVSHQTKFPDDKTAAHGLYGYL</sequence>
<accession>A0A9P6MR16</accession>
<proteinExistence type="predicted"/>
<evidence type="ECO:0000313" key="4">
    <source>
        <dbReference type="Proteomes" id="UP000703661"/>
    </source>
</evidence>
<feature type="compositionally biased region" description="Polar residues" evidence="1">
    <location>
        <begin position="306"/>
        <end position="319"/>
    </location>
</feature>
<organism evidence="3 4">
    <name type="scientific">Entomortierella chlamydospora</name>
    <dbReference type="NCBI Taxonomy" id="101097"/>
    <lineage>
        <taxon>Eukaryota</taxon>
        <taxon>Fungi</taxon>
        <taxon>Fungi incertae sedis</taxon>
        <taxon>Mucoromycota</taxon>
        <taxon>Mortierellomycotina</taxon>
        <taxon>Mortierellomycetes</taxon>
        <taxon>Mortierellales</taxon>
        <taxon>Mortierellaceae</taxon>
        <taxon>Entomortierella</taxon>
    </lineage>
</organism>
<evidence type="ECO:0000313" key="3">
    <source>
        <dbReference type="EMBL" id="KAG0009844.1"/>
    </source>
</evidence>
<feature type="region of interest" description="Disordered" evidence="1">
    <location>
        <begin position="204"/>
        <end position="353"/>
    </location>
</feature>